<accession>A0A9W7GKZ0</accession>
<sequence>MPSPTSPMDKTSMHRYCFYYLQGVNGESWASPNSFLISQDLQPNTRITFGTVKRSFPFENMGEYHWRFRETCKEGGFIWRDVMREEDEVPKFQGVVFAKILRLDKLPRVTATKIRVNMSAEKKAAPKQQRHYSQPQNSRPAPYSDLPPTHAQMPVVPEGAPTPSQRKAPTPTPAPAPAPPPAPPPKPETRIERLQRERKEREKNQEKVWDEVDQRWVVIGDKRARSISPKPAAAAPPVNDLLGGGPSTNSSGPTSAPPQQKETLGAKVKGIKLDASNAVGKSASVQQGVHQRIKDMEDAQAKAKQELIAREEGKKADALELDAVKVKLEPKLKAWCEEYGKKRQLRALLSSLDKVLWEGSGWKPINLGDILDARKARRAYLKASLKVHPDKTRNLDAEKRFIANRVFDALSQANATFEANGGV</sequence>
<feature type="domain" description="DIX" evidence="3">
    <location>
        <begin position="42"/>
        <end position="100"/>
    </location>
</feature>
<evidence type="ECO:0000313" key="4">
    <source>
        <dbReference type="EMBL" id="GMI46819.1"/>
    </source>
</evidence>
<dbReference type="InterPro" id="IPR001623">
    <property type="entry name" value="DnaJ_domain"/>
</dbReference>
<dbReference type="SUPFAM" id="SSF54236">
    <property type="entry name" value="Ubiquitin-like"/>
    <property type="match status" value="1"/>
</dbReference>
<dbReference type="GO" id="GO:0072318">
    <property type="term" value="P:clathrin coat disassembly"/>
    <property type="evidence" value="ECO:0007669"/>
    <property type="project" value="TreeGrafter"/>
</dbReference>
<dbReference type="AlphaFoldDB" id="A0A9W7GKZ0"/>
<dbReference type="Pfam" id="PF00778">
    <property type="entry name" value="DIX"/>
    <property type="match status" value="1"/>
</dbReference>
<keyword evidence="5" id="KW-1185">Reference proteome</keyword>
<feature type="compositionally biased region" description="Pro residues" evidence="2">
    <location>
        <begin position="170"/>
        <end position="186"/>
    </location>
</feature>
<protein>
    <recommendedName>
        <fullName evidence="3">DIX domain-containing protein</fullName>
    </recommendedName>
</protein>
<dbReference type="GO" id="GO:0005737">
    <property type="term" value="C:cytoplasm"/>
    <property type="evidence" value="ECO:0007669"/>
    <property type="project" value="TreeGrafter"/>
</dbReference>
<evidence type="ECO:0000256" key="2">
    <source>
        <dbReference type="SAM" id="MobiDB-lite"/>
    </source>
</evidence>
<dbReference type="GO" id="GO:0030276">
    <property type="term" value="F:clathrin binding"/>
    <property type="evidence" value="ECO:0007669"/>
    <property type="project" value="TreeGrafter"/>
</dbReference>
<dbReference type="CDD" id="cd06257">
    <property type="entry name" value="DnaJ"/>
    <property type="match status" value="1"/>
</dbReference>
<dbReference type="InterPro" id="IPR029071">
    <property type="entry name" value="Ubiquitin-like_domsf"/>
</dbReference>
<proteinExistence type="predicted"/>
<dbReference type="PANTHER" id="PTHR23172">
    <property type="entry name" value="AUXILIN/CYCLIN G-ASSOCIATED KINASE-RELATED"/>
    <property type="match status" value="1"/>
</dbReference>
<dbReference type="GO" id="GO:0016055">
    <property type="term" value="P:Wnt signaling pathway"/>
    <property type="evidence" value="ECO:0007669"/>
    <property type="project" value="UniProtKB-KW"/>
</dbReference>
<evidence type="ECO:0000259" key="3">
    <source>
        <dbReference type="Pfam" id="PF00778"/>
    </source>
</evidence>
<name>A0A9W7GKZ0_9STRA</name>
<dbReference type="InterPro" id="IPR038207">
    <property type="entry name" value="DIX_dom_sf"/>
</dbReference>
<dbReference type="Gene3D" id="1.10.287.110">
    <property type="entry name" value="DnaJ domain"/>
    <property type="match status" value="1"/>
</dbReference>
<feature type="region of interest" description="Disordered" evidence="2">
    <location>
        <begin position="117"/>
        <end position="188"/>
    </location>
</feature>
<gene>
    <name evidence="4" type="ORF">TrCOL_g8163</name>
</gene>
<dbReference type="OrthoDB" id="1717591at2759"/>
<dbReference type="GO" id="GO:0072583">
    <property type="term" value="P:clathrin-dependent endocytosis"/>
    <property type="evidence" value="ECO:0007669"/>
    <property type="project" value="TreeGrafter"/>
</dbReference>
<evidence type="ECO:0000313" key="5">
    <source>
        <dbReference type="Proteomes" id="UP001165065"/>
    </source>
</evidence>
<dbReference type="Gene3D" id="2.40.240.130">
    <property type="match status" value="1"/>
</dbReference>
<comment type="caution">
    <text evidence="4">The sequence shown here is derived from an EMBL/GenBank/DDBJ whole genome shotgun (WGS) entry which is preliminary data.</text>
</comment>
<evidence type="ECO:0000256" key="1">
    <source>
        <dbReference type="ARBA" id="ARBA00022687"/>
    </source>
</evidence>
<dbReference type="InterPro" id="IPR001158">
    <property type="entry name" value="DIX"/>
</dbReference>
<feature type="region of interest" description="Disordered" evidence="2">
    <location>
        <begin position="226"/>
        <end position="263"/>
    </location>
</feature>
<dbReference type="GO" id="GO:0031982">
    <property type="term" value="C:vesicle"/>
    <property type="evidence" value="ECO:0007669"/>
    <property type="project" value="TreeGrafter"/>
</dbReference>
<dbReference type="SUPFAM" id="SSF46565">
    <property type="entry name" value="Chaperone J-domain"/>
    <property type="match status" value="1"/>
</dbReference>
<organism evidence="4 5">
    <name type="scientific">Triparma columacea</name>
    <dbReference type="NCBI Taxonomy" id="722753"/>
    <lineage>
        <taxon>Eukaryota</taxon>
        <taxon>Sar</taxon>
        <taxon>Stramenopiles</taxon>
        <taxon>Ochrophyta</taxon>
        <taxon>Bolidophyceae</taxon>
        <taxon>Parmales</taxon>
        <taxon>Triparmaceae</taxon>
        <taxon>Triparma</taxon>
    </lineage>
</organism>
<dbReference type="EMBL" id="BRYA01000314">
    <property type="protein sequence ID" value="GMI46819.1"/>
    <property type="molecule type" value="Genomic_DNA"/>
</dbReference>
<reference evidence="5" key="1">
    <citation type="journal article" date="2023" name="Commun. Biol.">
        <title>Genome analysis of Parmales, the sister group of diatoms, reveals the evolutionary specialization of diatoms from phago-mixotrophs to photoautotrophs.</title>
        <authorList>
            <person name="Ban H."/>
            <person name="Sato S."/>
            <person name="Yoshikawa S."/>
            <person name="Yamada K."/>
            <person name="Nakamura Y."/>
            <person name="Ichinomiya M."/>
            <person name="Sato N."/>
            <person name="Blanc-Mathieu R."/>
            <person name="Endo H."/>
            <person name="Kuwata A."/>
            <person name="Ogata H."/>
        </authorList>
    </citation>
    <scope>NUCLEOTIDE SEQUENCE [LARGE SCALE GENOMIC DNA]</scope>
</reference>
<dbReference type="InterPro" id="IPR036869">
    <property type="entry name" value="J_dom_sf"/>
</dbReference>
<dbReference type="PANTHER" id="PTHR23172:SF19">
    <property type="entry name" value="J DOMAIN-CONTAINING PROTEIN"/>
    <property type="match status" value="1"/>
</dbReference>
<keyword evidence="1" id="KW-0879">Wnt signaling pathway</keyword>
<dbReference type="Proteomes" id="UP001165065">
    <property type="component" value="Unassembled WGS sequence"/>
</dbReference>
<feature type="compositionally biased region" description="Low complexity" evidence="2">
    <location>
        <begin position="247"/>
        <end position="258"/>
    </location>
</feature>